<comment type="caution">
    <text evidence="2">The sequence shown here is derived from an EMBL/GenBank/DDBJ whole genome shotgun (WGS) entry which is preliminary data.</text>
</comment>
<accession>A0A9P1N1C2</accession>
<feature type="compositionally biased region" description="Basic and acidic residues" evidence="1">
    <location>
        <begin position="42"/>
        <end position="52"/>
    </location>
</feature>
<dbReference type="Proteomes" id="UP001152747">
    <property type="component" value="Unassembled WGS sequence"/>
</dbReference>
<evidence type="ECO:0000313" key="3">
    <source>
        <dbReference type="Proteomes" id="UP001152747"/>
    </source>
</evidence>
<organism evidence="2 3">
    <name type="scientific">Caenorhabditis angaria</name>
    <dbReference type="NCBI Taxonomy" id="860376"/>
    <lineage>
        <taxon>Eukaryota</taxon>
        <taxon>Metazoa</taxon>
        <taxon>Ecdysozoa</taxon>
        <taxon>Nematoda</taxon>
        <taxon>Chromadorea</taxon>
        <taxon>Rhabditida</taxon>
        <taxon>Rhabditina</taxon>
        <taxon>Rhabditomorpha</taxon>
        <taxon>Rhabditoidea</taxon>
        <taxon>Rhabditidae</taxon>
        <taxon>Peloderinae</taxon>
        <taxon>Caenorhabditis</taxon>
    </lineage>
</organism>
<name>A0A9P1N1C2_9PELO</name>
<gene>
    <name evidence="2" type="ORF">CAMP_LOCUS6902</name>
</gene>
<sequence length="308" mass="35632">MKKAEEKEERRKAREQDKNFVEYRKDQILRDIRPTNKGFNMKKFDESFPEKRRPARQNTQMEFGELMHKYLTLRPDGRFATWQGKLKTKKSLAQGKADALKKVVTGGKNAGGKDQSKRAQKNYNKALQNNLRLVDEVEEDDVDQKRLKEAAEFLCKDDVEAKNKYLLNAIVDNKPFWLIGDPLVPEEEEEEEVVDAKMLSEFMAKRLPVKSNPSERKSFHTWGPTPQLWNELKFFNDKKLVIGNTLESITASRARDNPDRKNNFTKAEVTWNPKTKLVDYVMDSIPIEKTAIYGGALGDFTRKKGAAE</sequence>
<protein>
    <submittedName>
        <fullName evidence="2">Uncharacterized protein</fullName>
    </submittedName>
</protein>
<feature type="region of interest" description="Disordered" evidence="1">
    <location>
        <begin position="34"/>
        <end position="57"/>
    </location>
</feature>
<dbReference type="EMBL" id="CANHGI010000003">
    <property type="protein sequence ID" value="CAI5444265.1"/>
    <property type="molecule type" value="Genomic_DNA"/>
</dbReference>
<evidence type="ECO:0000256" key="1">
    <source>
        <dbReference type="SAM" id="MobiDB-lite"/>
    </source>
</evidence>
<reference evidence="2" key="1">
    <citation type="submission" date="2022-11" db="EMBL/GenBank/DDBJ databases">
        <authorList>
            <person name="Kikuchi T."/>
        </authorList>
    </citation>
    <scope>NUCLEOTIDE SEQUENCE</scope>
    <source>
        <strain evidence="2">PS1010</strain>
    </source>
</reference>
<evidence type="ECO:0000313" key="2">
    <source>
        <dbReference type="EMBL" id="CAI5444265.1"/>
    </source>
</evidence>
<proteinExistence type="predicted"/>
<dbReference type="OrthoDB" id="5824153at2759"/>
<keyword evidence="3" id="KW-1185">Reference proteome</keyword>
<dbReference type="AlphaFoldDB" id="A0A9P1N1C2"/>